<dbReference type="GO" id="GO:0070006">
    <property type="term" value="F:metalloaminopeptidase activity"/>
    <property type="evidence" value="ECO:0007669"/>
    <property type="project" value="UniProtKB-UniRule"/>
</dbReference>
<keyword evidence="3 5" id="KW-0479">Metal-binding</keyword>
<feature type="binding site" evidence="5">
    <location>
        <position position="181"/>
    </location>
    <ligand>
        <name>a divalent metal cation</name>
        <dbReference type="ChEBI" id="CHEBI:60240"/>
        <label>1</label>
    </ligand>
</feature>
<gene>
    <name evidence="8" type="ORF">AURANDRAFT_25640</name>
</gene>
<proteinExistence type="inferred from homology"/>
<comment type="similarity">
    <text evidence="5">Belongs to the peptidase M24A family. Methionine aminopeptidase type 1 subfamily.</text>
</comment>
<sequence>MGDACHHRRLSALRAALVVVFLATADALAGFGAKAVKKKKKKPALRTDLRKAGTVLPLTHRPVPEGIMRPDYAADGTPKKVDLRPSWMIEVKSAKDVEMMRAAGKAAREVLDAAGAAVKPGVTTDAIDAVAHAAAVARGAYPSPLNYHGFPKSCCTSVNEVICHGIPDDVPLREGDIVNVDITVYKDGYHGDCSEMFYVGAVDDRSKALVDCTYECWQKAIEFCEPGRPYKEIGGIIEDAIKGTGYKSVEQFCGHGIGKLFHTNPNILHYRNKDPNGIMAVGHTFTIEPMICEGTINANLWKDNWTAVTKDGGRSAQFEHTLLITEDGIEALTGKLDDSPLQPWEETRGGFKTKWAK</sequence>
<evidence type="ECO:0000313" key="8">
    <source>
        <dbReference type="EMBL" id="EGB08587.1"/>
    </source>
</evidence>
<evidence type="ECO:0000256" key="5">
    <source>
        <dbReference type="HAMAP-Rule" id="MF_03174"/>
    </source>
</evidence>
<dbReference type="InParanoid" id="F0Y8D8"/>
<evidence type="ECO:0000259" key="7">
    <source>
        <dbReference type="Pfam" id="PF00557"/>
    </source>
</evidence>
<evidence type="ECO:0000256" key="3">
    <source>
        <dbReference type="ARBA" id="ARBA00022723"/>
    </source>
</evidence>
<dbReference type="InterPro" id="IPR001714">
    <property type="entry name" value="Pept_M24_MAP"/>
</dbReference>
<dbReference type="NCBIfam" id="TIGR00500">
    <property type="entry name" value="met_pdase_I"/>
    <property type="match status" value="1"/>
</dbReference>
<comment type="function">
    <text evidence="6">Cotranslationally removes the N-terminal methionine from nascent proteins. The N-terminal methionine is often cleaved when the second residue in the primary sequence is small and uncharged (Met-Ala-, Cys, Gly, Pro, Ser, Thr, or Val).</text>
</comment>
<protein>
    <recommendedName>
        <fullName evidence="6">Methionine aminopeptidase</fullName>
        <ecNumber evidence="6">3.4.11.18</ecNumber>
    </recommendedName>
</protein>
<feature type="binding site" evidence="5">
    <location>
        <position position="319"/>
    </location>
    <ligand>
        <name>a divalent metal cation</name>
        <dbReference type="ChEBI" id="CHEBI:60240"/>
        <label>1</label>
    </ligand>
</feature>
<dbReference type="EMBL" id="GL833127">
    <property type="protein sequence ID" value="EGB08587.1"/>
    <property type="molecule type" value="Genomic_DNA"/>
</dbReference>
<comment type="cofactor">
    <cofactor evidence="5">
        <name>Co(2+)</name>
        <dbReference type="ChEBI" id="CHEBI:48828"/>
    </cofactor>
    <cofactor evidence="5">
        <name>Zn(2+)</name>
        <dbReference type="ChEBI" id="CHEBI:29105"/>
    </cofactor>
    <cofactor evidence="5">
        <name>Mn(2+)</name>
        <dbReference type="ChEBI" id="CHEBI:29035"/>
    </cofactor>
    <cofactor evidence="5">
        <name>Fe(2+)</name>
        <dbReference type="ChEBI" id="CHEBI:29033"/>
    </cofactor>
    <text evidence="5">Binds 2 divalent metal cations per subunit. Has a high-affinity and a low affinity metal-binding site. The true nature of the physiological cofactor is under debate. The enzyme is active with cobalt, zinc, manganese or divalent iron ions. Most likely, methionine aminopeptidases function as mononuclear Fe(2+)-metalloproteases under physiological conditions, and the catalytically relevant metal-binding site has been assigned to the histidine-containing high-affinity site.</text>
</comment>
<dbReference type="MEROPS" id="M24.017"/>
<accession>F0Y8D8</accession>
<dbReference type="GO" id="GO:0004239">
    <property type="term" value="F:initiator methionyl aminopeptidase activity"/>
    <property type="evidence" value="ECO:0007669"/>
    <property type="project" value="UniProtKB-UniRule"/>
</dbReference>
<dbReference type="PANTHER" id="PTHR43330">
    <property type="entry name" value="METHIONINE AMINOPEPTIDASE"/>
    <property type="match status" value="1"/>
</dbReference>
<feature type="binding site" evidence="5">
    <location>
        <position position="192"/>
    </location>
    <ligand>
        <name>a divalent metal cation</name>
        <dbReference type="ChEBI" id="CHEBI:60240"/>
        <label>1</label>
    </ligand>
</feature>
<feature type="binding site" evidence="5">
    <location>
        <position position="288"/>
    </location>
    <ligand>
        <name>a divalent metal cation</name>
        <dbReference type="ChEBI" id="CHEBI:60240"/>
        <label>2</label>
        <note>catalytic</note>
    </ligand>
</feature>
<dbReference type="PRINTS" id="PR00599">
    <property type="entry name" value="MAPEPTIDASE"/>
</dbReference>
<dbReference type="PANTHER" id="PTHR43330:SF7">
    <property type="entry name" value="METHIONINE AMINOPEPTIDASE 1"/>
    <property type="match status" value="1"/>
</dbReference>
<evidence type="ECO:0000256" key="2">
    <source>
        <dbReference type="ARBA" id="ARBA00022670"/>
    </source>
</evidence>
<feature type="domain" description="Peptidase M24" evidence="7">
    <location>
        <begin position="98"/>
        <end position="326"/>
    </location>
</feature>
<dbReference type="GO" id="GO:0005829">
    <property type="term" value="C:cytosol"/>
    <property type="evidence" value="ECO:0007669"/>
    <property type="project" value="TreeGrafter"/>
</dbReference>
<evidence type="ECO:0000313" key="9">
    <source>
        <dbReference type="Proteomes" id="UP000002729"/>
    </source>
</evidence>
<dbReference type="InterPro" id="IPR036005">
    <property type="entry name" value="Creatinase/aminopeptidase-like"/>
</dbReference>
<dbReference type="Gene3D" id="3.90.230.10">
    <property type="entry name" value="Creatinase/methionine aminopeptidase superfamily"/>
    <property type="match status" value="1"/>
</dbReference>
<keyword evidence="9" id="KW-1185">Reference proteome</keyword>
<dbReference type="RefSeq" id="XP_009036590.1">
    <property type="nucleotide sequence ID" value="XM_009038342.1"/>
</dbReference>
<dbReference type="Pfam" id="PF00557">
    <property type="entry name" value="Peptidase_M24"/>
    <property type="match status" value="1"/>
</dbReference>
<dbReference type="KEGG" id="aaf:AURANDRAFT_25640"/>
<feature type="binding site" evidence="5">
    <location>
        <position position="192"/>
    </location>
    <ligand>
        <name>a divalent metal cation</name>
        <dbReference type="ChEBI" id="CHEBI:60240"/>
        <label>2</label>
        <note>catalytic</note>
    </ligand>
</feature>
<evidence type="ECO:0000256" key="6">
    <source>
        <dbReference type="RuleBase" id="RU003653"/>
    </source>
</evidence>
<keyword evidence="1 5" id="KW-0031">Aminopeptidase</keyword>
<name>F0Y8D8_AURAN</name>
<dbReference type="OMA" id="SIKRPDW"/>
<keyword evidence="4 5" id="KW-0378">Hydrolase</keyword>
<feature type="binding site" evidence="5">
    <location>
        <position position="164"/>
    </location>
    <ligand>
        <name>substrate</name>
    </ligand>
</feature>
<feature type="binding site" evidence="5">
    <location>
        <position position="262"/>
    </location>
    <ligand>
        <name>substrate</name>
    </ligand>
</feature>
<organism evidence="9">
    <name type="scientific">Aureococcus anophagefferens</name>
    <name type="common">Harmful bloom alga</name>
    <dbReference type="NCBI Taxonomy" id="44056"/>
    <lineage>
        <taxon>Eukaryota</taxon>
        <taxon>Sar</taxon>
        <taxon>Stramenopiles</taxon>
        <taxon>Ochrophyta</taxon>
        <taxon>Pelagophyceae</taxon>
        <taxon>Pelagomonadales</taxon>
        <taxon>Pelagomonadaceae</taxon>
        <taxon>Aureococcus</taxon>
    </lineage>
</organism>
<dbReference type="CDD" id="cd01086">
    <property type="entry name" value="MetAP1"/>
    <property type="match status" value="1"/>
</dbReference>
<dbReference type="PROSITE" id="PS00680">
    <property type="entry name" value="MAP_1"/>
    <property type="match status" value="1"/>
</dbReference>
<dbReference type="OrthoDB" id="3209743at2759"/>
<reference evidence="8 9" key="1">
    <citation type="journal article" date="2011" name="Proc. Natl. Acad. Sci. U.S.A.">
        <title>Niche of harmful alga Aureococcus anophagefferens revealed through ecogenomics.</title>
        <authorList>
            <person name="Gobler C.J."/>
            <person name="Berry D.L."/>
            <person name="Dyhrman S.T."/>
            <person name="Wilhelm S.W."/>
            <person name="Salamov A."/>
            <person name="Lobanov A.V."/>
            <person name="Zhang Y."/>
            <person name="Collier J.L."/>
            <person name="Wurch L.L."/>
            <person name="Kustka A.B."/>
            <person name="Dill B.D."/>
            <person name="Shah M."/>
            <person name="VerBerkmoes N.C."/>
            <person name="Kuo A."/>
            <person name="Terry A."/>
            <person name="Pangilinan J."/>
            <person name="Lindquist E.A."/>
            <person name="Lucas S."/>
            <person name="Paulsen I.T."/>
            <person name="Hattenrath-Lehmann T.K."/>
            <person name="Talmage S.C."/>
            <person name="Walker E.A."/>
            <person name="Koch F."/>
            <person name="Burson A.M."/>
            <person name="Marcoval M.A."/>
            <person name="Tang Y.Z."/>
            <person name="Lecleir G.R."/>
            <person name="Coyne K.J."/>
            <person name="Berg G.M."/>
            <person name="Bertrand E.M."/>
            <person name="Saito M.A."/>
            <person name="Gladyshev V.N."/>
            <person name="Grigoriev I.V."/>
        </authorList>
    </citation>
    <scope>NUCLEOTIDE SEQUENCE [LARGE SCALE GENOMIC DNA]</scope>
    <source>
        <strain evidence="9">CCMP 1984</strain>
    </source>
</reference>
<dbReference type="InterPro" id="IPR000994">
    <property type="entry name" value="Pept_M24"/>
</dbReference>
<dbReference type="EC" id="3.4.11.18" evidence="6"/>
<dbReference type="GO" id="GO:0006508">
    <property type="term" value="P:proteolysis"/>
    <property type="evidence" value="ECO:0007669"/>
    <property type="project" value="UniProtKB-KW"/>
</dbReference>
<dbReference type="Proteomes" id="UP000002729">
    <property type="component" value="Unassembled WGS sequence"/>
</dbReference>
<keyword evidence="2 5" id="KW-0645">Protease</keyword>
<dbReference type="InterPro" id="IPR002467">
    <property type="entry name" value="Pept_M24A_MAP1"/>
</dbReference>
<evidence type="ECO:0000256" key="4">
    <source>
        <dbReference type="ARBA" id="ARBA00022801"/>
    </source>
</evidence>
<feature type="binding site" evidence="5">
    <location>
        <position position="319"/>
    </location>
    <ligand>
        <name>a divalent metal cation</name>
        <dbReference type="ChEBI" id="CHEBI:60240"/>
        <label>2</label>
        <note>catalytic</note>
    </ligand>
</feature>
<dbReference type="GeneID" id="20220081"/>
<dbReference type="GO" id="GO:0046872">
    <property type="term" value="F:metal ion binding"/>
    <property type="evidence" value="ECO:0007669"/>
    <property type="project" value="UniProtKB-UniRule"/>
</dbReference>
<evidence type="ECO:0000256" key="1">
    <source>
        <dbReference type="ARBA" id="ARBA00022438"/>
    </source>
</evidence>
<dbReference type="eggNOG" id="KOG2738">
    <property type="taxonomic scope" value="Eukaryota"/>
</dbReference>
<comment type="catalytic activity">
    <reaction evidence="5 6">
        <text>Release of N-terminal amino acids, preferentially methionine, from peptides and arylamides.</text>
        <dbReference type="EC" id="3.4.11.18"/>
    </reaction>
</comment>
<dbReference type="AlphaFoldDB" id="F0Y8D8"/>
<dbReference type="HAMAP" id="MF_01974">
    <property type="entry name" value="MetAP_1"/>
    <property type="match status" value="1"/>
</dbReference>
<dbReference type="SUPFAM" id="SSF55920">
    <property type="entry name" value="Creatinase/aminopeptidase"/>
    <property type="match status" value="1"/>
</dbReference>
<feature type="binding site" evidence="5">
    <location>
        <position position="255"/>
    </location>
    <ligand>
        <name>a divalent metal cation</name>
        <dbReference type="ChEBI" id="CHEBI:60240"/>
        <label>2</label>
        <note>catalytic</note>
    </ligand>
</feature>